<dbReference type="SUPFAM" id="SSF53187">
    <property type="entry name" value="Zn-dependent exopeptidases"/>
    <property type="match status" value="1"/>
</dbReference>
<dbReference type="Gene3D" id="3.40.630.10">
    <property type="entry name" value="Zn peptidases"/>
    <property type="match status" value="1"/>
</dbReference>
<organism evidence="3">
    <name type="scientific">bioreactor metagenome</name>
    <dbReference type="NCBI Taxonomy" id="1076179"/>
    <lineage>
        <taxon>unclassified sequences</taxon>
        <taxon>metagenomes</taxon>
        <taxon>ecological metagenomes</taxon>
    </lineage>
</organism>
<name>A0A645ETH2_9ZZZZ</name>
<dbReference type="GO" id="GO:0016787">
    <property type="term" value="F:hydrolase activity"/>
    <property type="evidence" value="ECO:0007669"/>
    <property type="project" value="UniProtKB-KW"/>
</dbReference>
<dbReference type="Pfam" id="PF05343">
    <property type="entry name" value="Peptidase_M42"/>
    <property type="match status" value="1"/>
</dbReference>
<dbReference type="GO" id="GO:0046872">
    <property type="term" value="F:metal ion binding"/>
    <property type="evidence" value="ECO:0007669"/>
    <property type="project" value="UniProtKB-KW"/>
</dbReference>
<dbReference type="PANTHER" id="PTHR32481">
    <property type="entry name" value="AMINOPEPTIDASE"/>
    <property type="match status" value="1"/>
</dbReference>
<comment type="caution">
    <text evidence="3">The sequence shown here is derived from an EMBL/GenBank/DDBJ whole genome shotgun (WGS) entry which is preliminary data.</text>
</comment>
<dbReference type="EMBL" id="VSSQ01050422">
    <property type="protein sequence ID" value="MPN04512.1"/>
    <property type="molecule type" value="Genomic_DNA"/>
</dbReference>
<dbReference type="AlphaFoldDB" id="A0A645ETH2"/>
<dbReference type="InterPro" id="IPR051464">
    <property type="entry name" value="Peptidase_M42_aminopept"/>
</dbReference>
<proteinExistence type="predicted"/>
<evidence type="ECO:0000256" key="1">
    <source>
        <dbReference type="ARBA" id="ARBA00022723"/>
    </source>
</evidence>
<evidence type="ECO:0000256" key="2">
    <source>
        <dbReference type="ARBA" id="ARBA00022801"/>
    </source>
</evidence>
<dbReference type="PANTHER" id="PTHR32481:SF0">
    <property type="entry name" value="AMINOPEPTIDASE YPDE-RELATED"/>
    <property type="match status" value="1"/>
</dbReference>
<protein>
    <recommendedName>
        <fullName evidence="4">Aminopeptidase YsdC</fullName>
    </recommendedName>
</protein>
<reference evidence="3" key="1">
    <citation type="submission" date="2019-08" db="EMBL/GenBank/DDBJ databases">
        <authorList>
            <person name="Kucharzyk K."/>
            <person name="Murdoch R.W."/>
            <person name="Higgins S."/>
            <person name="Loffler F."/>
        </authorList>
    </citation>
    <scope>NUCLEOTIDE SEQUENCE</scope>
</reference>
<keyword evidence="1" id="KW-0479">Metal-binding</keyword>
<accession>A0A645ETH2</accession>
<evidence type="ECO:0000313" key="3">
    <source>
        <dbReference type="EMBL" id="MPN04512.1"/>
    </source>
</evidence>
<dbReference type="InterPro" id="IPR008007">
    <property type="entry name" value="Peptidase_M42"/>
</dbReference>
<sequence length="61" mass="6328">MGGGNDGGVVHIAGEGARCATVSVPCRYIHSSVSVANLEDLRHTIALIATFLEYVEKGGLD</sequence>
<evidence type="ECO:0008006" key="4">
    <source>
        <dbReference type="Google" id="ProtNLM"/>
    </source>
</evidence>
<keyword evidence="2" id="KW-0378">Hydrolase</keyword>
<gene>
    <name evidence="3" type="ORF">SDC9_151753</name>
</gene>